<accession>A0A6J5LDK1</accession>
<organism evidence="2">
    <name type="scientific">uncultured Caudovirales phage</name>
    <dbReference type="NCBI Taxonomy" id="2100421"/>
    <lineage>
        <taxon>Viruses</taxon>
        <taxon>Duplodnaviria</taxon>
        <taxon>Heunggongvirae</taxon>
        <taxon>Uroviricota</taxon>
        <taxon>Caudoviricetes</taxon>
        <taxon>Peduoviridae</taxon>
        <taxon>Maltschvirus</taxon>
        <taxon>Maltschvirus maltsch</taxon>
    </lineage>
</organism>
<reference evidence="2" key="1">
    <citation type="submission" date="2020-04" db="EMBL/GenBank/DDBJ databases">
        <authorList>
            <person name="Chiriac C."/>
            <person name="Salcher M."/>
            <person name="Ghai R."/>
            <person name="Kavagutti S V."/>
        </authorList>
    </citation>
    <scope>NUCLEOTIDE SEQUENCE</scope>
</reference>
<protein>
    <recommendedName>
        <fullName evidence="3">Holin of 3TMs, for gene-transfer release</fullName>
    </recommendedName>
</protein>
<keyword evidence="1" id="KW-1133">Transmembrane helix</keyword>
<evidence type="ECO:0000256" key="1">
    <source>
        <dbReference type="SAM" id="Phobius"/>
    </source>
</evidence>
<sequence length="85" mass="9804">MDDTHKQKWTYLMGLTYMMINVADFIIFPIMYTIVQFWEVQAANDAFRQWVPLTLSNGGFVHIAFAAILGISAFNKEEKKDAKPD</sequence>
<feature type="transmembrane region" description="Helical" evidence="1">
    <location>
        <begin position="12"/>
        <end position="35"/>
    </location>
</feature>
<evidence type="ECO:0008006" key="3">
    <source>
        <dbReference type="Google" id="ProtNLM"/>
    </source>
</evidence>
<proteinExistence type="predicted"/>
<evidence type="ECO:0000313" key="2">
    <source>
        <dbReference type="EMBL" id="CAB4132291.1"/>
    </source>
</evidence>
<keyword evidence="1" id="KW-0812">Transmembrane</keyword>
<dbReference type="EMBL" id="LR796267">
    <property type="protein sequence ID" value="CAB4132291.1"/>
    <property type="molecule type" value="Genomic_DNA"/>
</dbReference>
<name>A0A6J5LDK1_9CAUD</name>
<gene>
    <name evidence="2" type="ORF">UFOVP248_16</name>
</gene>
<keyword evidence="1" id="KW-0472">Membrane</keyword>
<feature type="transmembrane region" description="Helical" evidence="1">
    <location>
        <begin position="55"/>
        <end position="74"/>
    </location>
</feature>